<dbReference type="RefSeq" id="WP_386028374.1">
    <property type="nucleotide sequence ID" value="NZ_JBHUHX010000051.1"/>
</dbReference>
<proteinExistence type="predicted"/>
<comment type="caution">
    <text evidence="1">The sequence shown here is derived from an EMBL/GenBank/DDBJ whole genome shotgun (WGS) entry which is preliminary data.</text>
</comment>
<name>A0ABW4YD06_9GAMM</name>
<dbReference type="Proteomes" id="UP001597337">
    <property type="component" value="Unassembled WGS sequence"/>
</dbReference>
<sequence length="43" mass="4911">MSSKSDWHLSRSLGTQTGMTNDWLKSQGLISIRDQWMKAHGYA</sequence>
<evidence type="ECO:0000313" key="1">
    <source>
        <dbReference type="EMBL" id="MFD2113532.1"/>
    </source>
</evidence>
<organism evidence="1 2">
    <name type="scientific">Thiorhodococcus fuscus</name>
    <dbReference type="NCBI Taxonomy" id="527200"/>
    <lineage>
        <taxon>Bacteria</taxon>
        <taxon>Pseudomonadati</taxon>
        <taxon>Pseudomonadota</taxon>
        <taxon>Gammaproteobacteria</taxon>
        <taxon>Chromatiales</taxon>
        <taxon>Chromatiaceae</taxon>
        <taxon>Thiorhodococcus</taxon>
    </lineage>
</organism>
<evidence type="ECO:0000313" key="2">
    <source>
        <dbReference type="Proteomes" id="UP001597337"/>
    </source>
</evidence>
<gene>
    <name evidence="1" type="ORF">ACFSJC_16915</name>
</gene>
<reference evidence="2" key="1">
    <citation type="journal article" date="2019" name="Int. J. Syst. Evol. Microbiol.">
        <title>The Global Catalogue of Microorganisms (GCM) 10K type strain sequencing project: providing services to taxonomists for standard genome sequencing and annotation.</title>
        <authorList>
            <consortium name="The Broad Institute Genomics Platform"/>
            <consortium name="The Broad Institute Genome Sequencing Center for Infectious Disease"/>
            <person name="Wu L."/>
            <person name="Ma J."/>
        </authorList>
    </citation>
    <scope>NUCLEOTIDE SEQUENCE [LARGE SCALE GENOMIC DNA]</scope>
    <source>
        <strain evidence="2">KACC 12597</strain>
    </source>
</reference>
<keyword evidence="2" id="KW-1185">Reference proteome</keyword>
<accession>A0ABW4YD06</accession>
<dbReference type="EMBL" id="JBHUHX010000051">
    <property type="protein sequence ID" value="MFD2113532.1"/>
    <property type="molecule type" value="Genomic_DNA"/>
</dbReference>
<protein>
    <submittedName>
        <fullName evidence="1">Maturase</fullName>
    </submittedName>
</protein>